<evidence type="ECO:0000256" key="4">
    <source>
        <dbReference type="SAM" id="MobiDB-lite"/>
    </source>
</evidence>
<dbReference type="PANTHER" id="PTHR10517:SF26">
    <property type="entry name" value="RETBINDIN"/>
    <property type="match status" value="1"/>
</dbReference>
<evidence type="ECO:0000313" key="7">
    <source>
        <dbReference type="Proteomes" id="UP001176940"/>
    </source>
</evidence>
<reference evidence="6" key="1">
    <citation type="submission" date="2023-07" db="EMBL/GenBank/DDBJ databases">
        <authorList>
            <person name="Stuckert A."/>
        </authorList>
    </citation>
    <scope>NUCLEOTIDE SEQUENCE</scope>
</reference>
<evidence type="ECO:0000256" key="3">
    <source>
        <dbReference type="ARBA" id="ARBA00023157"/>
    </source>
</evidence>
<comment type="similarity">
    <text evidence="1">Belongs to the folate receptor family.</text>
</comment>
<accession>A0ABN9KV76</accession>
<name>A0ABN9KV76_9NEOB</name>
<keyword evidence="2" id="KW-0732">Signal</keyword>
<dbReference type="InterPro" id="IPR018143">
    <property type="entry name" value="Folate_rcpt-like"/>
</dbReference>
<gene>
    <name evidence="6" type="ORF">RIMI_LOCUS2518244</name>
</gene>
<dbReference type="Proteomes" id="UP001176940">
    <property type="component" value="Unassembled WGS sequence"/>
</dbReference>
<feature type="domain" description="Folate receptor-like" evidence="5">
    <location>
        <begin position="55"/>
        <end position="207"/>
    </location>
</feature>
<evidence type="ECO:0000256" key="2">
    <source>
        <dbReference type="ARBA" id="ARBA00022729"/>
    </source>
</evidence>
<feature type="region of interest" description="Disordered" evidence="4">
    <location>
        <begin position="215"/>
        <end position="238"/>
    </location>
</feature>
<dbReference type="InterPro" id="IPR004269">
    <property type="entry name" value="Folate_rcpt"/>
</dbReference>
<evidence type="ECO:0000313" key="6">
    <source>
        <dbReference type="EMBL" id="CAJ0925456.1"/>
    </source>
</evidence>
<dbReference type="PANTHER" id="PTHR10517">
    <property type="entry name" value="FOLATE RECEPTOR"/>
    <property type="match status" value="1"/>
</dbReference>
<organism evidence="6 7">
    <name type="scientific">Ranitomeya imitator</name>
    <name type="common">mimic poison frog</name>
    <dbReference type="NCBI Taxonomy" id="111125"/>
    <lineage>
        <taxon>Eukaryota</taxon>
        <taxon>Metazoa</taxon>
        <taxon>Chordata</taxon>
        <taxon>Craniata</taxon>
        <taxon>Vertebrata</taxon>
        <taxon>Euteleostomi</taxon>
        <taxon>Amphibia</taxon>
        <taxon>Batrachia</taxon>
        <taxon>Anura</taxon>
        <taxon>Neobatrachia</taxon>
        <taxon>Hyloidea</taxon>
        <taxon>Dendrobatidae</taxon>
        <taxon>Dendrobatinae</taxon>
        <taxon>Ranitomeya</taxon>
    </lineage>
</organism>
<keyword evidence="3" id="KW-1015">Disulfide bond</keyword>
<evidence type="ECO:0000259" key="5">
    <source>
        <dbReference type="Pfam" id="PF03024"/>
    </source>
</evidence>
<sequence>MSDEFLAKQKSEVHTDHVTGGDKEFGDIVDRMSPLFLCLVGSFLIFSQSSGSPDVCLVNKKQKLSASPEPGLTKCQQYSSHSCCSQDLIDAASSVSFPWAGCGSLSPRCEEYVSRVQCMYLCSPHISKRILPGSVAGIHMLPLCENFCSEWFDACKQDLICSQTTYLKRNCSKGCVTYKQKFGSGVKMCDTIWKNSFVTMGEQCFCFTPPEEGADAAQQGSTPAELGHAHEESSGYPELCFQDPQSIKRRRERRALRKRSIQLDLDGSGSALQIKYQTLKSPIDLVSRC</sequence>
<protein>
    <recommendedName>
        <fullName evidence="5">Folate receptor-like domain-containing protein</fullName>
    </recommendedName>
</protein>
<keyword evidence="7" id="KW-1185">Reference proteome</keyword>
<dbReference type="Pfam" id="PF03024">
    <property type="entry name" value="Folate_rec"/>
    <property type="match status" value="1"/>
</dbReference>
<dbReference type="EMBL" id="CAUEEQ010003539">
    <property type="protein sequence ID" value="CAJ0925456.1"/>
    <property type="molecule type" value="Genomic_DNA"/>
</dbReference>
<evidence type="ECO:0000256" key="1">
    <source>
        <dbReference type="ARBA" id="ARBA00007932"/>
    </source>
</evidence>
<comment type="caution">
    <text evidence="6">The sequence shown here is derived from an EMBL/GenBank/DDBJ whole genome shotgun (WGS) entry which is preliminary data.</text>
</comment>
<proteinExistence type="inferred from homology"/>